<sequence length="148" mass="16498">MESPLRPRLYNAVLGEALRRQRLMREARAWHKARALKDKKERAAAFRKLGADYGFTSPALSSFGTECKNAAGWKGRLGAHETQKVSERAFAAVEAFGFGLRGKPRFKGKNRPLHSIEAKSNAAGIRWKAATGCLEWISVIEQARGHSY</sequence>
<reference evidence="1" key="1">
    <citation type="journal article" date="2022" name="Environ. Microbiol.">
        <title>Geoalkalibacter halelectricus SAP #1 sp. nov. possessing extracellular electron transfer and mineral#reducing capabilities from a haloalkaline environment.</title>
        <authorList>
            <person name="Yadav S."/>
            <person name="Singh R."/>
            <person name="Sundharam S.S."/>
            <person name="Chaudhary S."/>
            <person name="Krishnamurthi S."/>
            <person name="Patil S.A."/>
        </authorList>
    </citation>
    <scope>NUCLEOTIDE SEQUENCE</scope>
    <source>
        <strain evidence="1">SAP-1</strain>
    </source>
</reference>
<organism evidence="1 2">
    <name type="scientific">Geoalkalibacter halelectricus</name>
    <dbReference type="NCBI Taxonomy" id="2847045"/>
    <lineage>
        <taxon>Bacteria</taxon>
        <taxon>Pseudomonadati</taxon>
        <taxon>Thermodesulfobacteriota</taxon>
        <taxon>Desulfuromonadia</taxon>
        <taxon>Desulfuromonadales</taxon>
        <taxon>Geoalkalibacteraceae</taxon>
        <taxon>Geoalkalibacter</taxon>
    </lineage>
</organism>
<dbReference type="RefSeq" id="WP_260748137.1">
    <property type="nucleotide sequence ID" value="NZ_CP092109.1"/>
</dbReference>
<accession>A0ABY5ZKW0</accession>
<proteinExistence type="predicted"/>
<dbReference type="EMBL" id="CP092109">
    <property type="protein sequence ID" value="UWZ79786.1"/>
    <property type="molecule type" value="Genomic_DNA"/>
</dbReference>
<evidence type="ECO:0000313" key="1">
    <source>
        <dbReference type="EMBL" id="UWZ79786.1"/>
    </source>
</evidence>
<protein>
    <submittedName>
        <fullName evidence="1">Uncharacterized protein</fullName>
    </submittedName>
</protein>
<dbReference type="Proteomes" id="UP001060414">
    <property type="component" value="Chromosome"/>
</dbReference>
<name>A0ABY5ZKW0_9BACT</name>
<evidence type="ECO:0000313" key="2">
    <source>
        <dbReference type="Proteomes" id="UP001060414"/>
    </source>
</evidence>
<keyword evidence="2" id="KW-1185">Reference proteome</keyword>
<gene>
    <name evidence="1" type="ORF">L9S41_19240</name>
</gene>